<evidence type="ECO:0000256" key="2">
    <source>
        <dbReference type="PIRSR" id="PIRSR605754-1"/>
    </source>
</evidence>
<evidence type="ECO:0000313" key="4">
    <source>
        <dbReference type="EMBL" id="ALS77060.1"/>
    </source>
</evidence>
<gene>
    <name evidence="4" type="ORF">AUC31_11385</name>
</gene>
<dbReference type="GO" id="GO:0016787">
    <property type="term" value="F:hydrolase activity"/>
    <property type="evidence" value="ECO:0007669"/>
    <property type="project" value="UniProtKB-KW"/>
</dbReference>
<keyword evidence="5" id="KW-1185">Reference proteome</keyword>
<dbReference type="Proteomes" id="UP000067683">
    <property type="component" value="Chromosome"/>
</dbReference>
<feature type="active site" description="Acyl-thioester intermediate" evidence="2">
    <location>
        <position position="190"/>
    </location>
</feature>
<sequence>MNKVYTIIMIAGLSMTGYFGFQWWQSAQAAETVSLEEIEGWNNAASNPMTSTPEPASERSLEPVQEPTPIMSNDMNDYEPGEEVGRLVIPSIETGYSTYWGADEATLDQGVGMYVSEWTTTPDQQRHTVLSGHRDTVFTGLEEMEKGDSVFLEYKGQRYEYAIEKIWITDAEDRTVIVDKDEATLTLTTCYPFDYIGYAPDRYIIQGSLVEVQEIQ</sequence>
<feature type="region of interest" description="Disordered" evidence="3">
    <location>
        <begin position="43"/>
        <end position="67"/>
    </location>
</feature>
<dbReference type="Pfam" id="PF04203">
    <property type="entry name" value="Sortase"/>
    <property type="match status" value="1"/>
</dbReference>
<dbReference type="AlphaFoldDB" id="A0A0U2ZCQ6"/>
<dbReference type="OrthoDB" id="165822at2"/>
<evidence type="ECO:0000256" key="1">
    <source>
        <dbReference type="ARBA" id="ARBA00022801"/>
    </source>
</evidence>
<keyword evidence="1" id="KW-0378">Hydrolase</keyword>
<evidence type="ECO:0000313" key="5">
    <source>
        <dbReference type="Proteomes" id="UP000067683"/>
    </source>
</evidence>
<dbReference type="NCBIfam" id="TIGR01076">
    <property type="entry name" value="sortase_fam"/>
    <property type="match status" value="1"/>
</dbReference>
<protein>
    <submittedName>
        <fullName evidence="4">Sortase</fullName>
    </submittedName>
</protein>
<dbReference type="InterPro" id="IPR041999">
    <property type="entry name" value="Sortase_D_1"/>
</dbReference>
<proteinExistence type="predicted"/>
<dbReference type="STRING" id="200991.AUC31_11385"/>
<reference evidence="4" key="1">
    <citation type="submission" date="2016-01" db="EMBL/GenBank/DDBJ databases">
        <title>Complete genome of Planococcus rifietoensis type strain M8.</title>
        <authorList>
            <person name="See-Too W.S."/>
        </authorList>
    </citation>
    <scope>NUCLEOTIDE SEQUENCE [LARGE SCALE GENOMIC DNA]</scope>
    <source>
        <strain evidence="4">M8</strain>
    </source>
</reference>
<dbReference type="InterPro" id="IPR053525">
    <property type="entry name" value="Sortase_D"/>
</dbReference>
<dbReference type="RefSeq" id="WP_058383752.1">
    <property type="nucleotide sequence ID" value="NZ_CP013659.2"/>
</dbReference>
<dbReference type="InterPro" id="IPR005754">
    <property type="entry name" value="Sortase"/>
</dbReference>
<dbReference type="EMBL" id="CP013659">
    <property type="protein sequence ID" value="ALS77060.1"/>
    <property type="molecule type" value="Genomic_DNA"/>
</dbReference>
<dbReference type="NCBIfam" id="NF033746">
    <property type="entry name" value="class_D_sortase"/>
    <property type="match status" value="1"/>
</dbReference>
<dbReference type="InterPro" id="IPR023365">
    <property type="entry name" value="Sortase_dom-sf"/>
</dbReference>
<accession>A0A0U2ZCQ6</accession>
<dbReference type="Gene3D" id="2.40.260.10">
    <property type="entry name" value="Sortase"/>
    <property type="match status" value="1"/>
</dbReference>
<organism evidence="4 5">
    <name type="scientific">Planococcus rifietoensis</name>
    <dbReference type="NCBI Taxonomy" id="200991"/>
    <lineage>
        <taxon>Bacteria</taxon>
        <taxon>Bacillati</taxon>
        <taxon>Bacillota</taxon>
        <taxon>Bacilli</taxon>
        <taxon>Bacillales</taxon>
        <taxon>Caryophanaceae</taxon>
        <taxon>Planococcus</taxon>
    </lineage>
</organism>
<name>A0A0U2ZCQ6_9BACL</name>
<evidence type="ECO:0000256" key="3">
    <source>
        <dbReference type="SAM" id="MobiDB-lite"/>
    </source>
</evidence>
<feature type="active site" description="Proton donor/acceptor" evidence="2">
    <location>
        <position position="133"/>
    </location>
</feature>
<feature type="compositionally biased region" description="Polar residues" evidence="3">
    <location>
        <begin position="43"/>
        <end position="54"/>
    </location>
</feature>
<dbReference type="SUPFAM" id="SSF63817">
    <property type="entry name" value="Sortase"/>
    <property type="match status" value="1"/>
</dbReference>
<dbReference type="CDD" id="cd05828">
    <property type="entry name" value="Sortase_D_1"/>
    <property type="match status" value="1"/>
</dbReference>
<dbReference type="KEGG" id="prt:AUC31_11385"/>